<gene>
    <name evidence="2" type="ORF">CAPSK01_003461</name>
</gene>
<feature type="region of interest" description="Disordered" evidence="1">
    <location>
        <begin position="153"/>
        <end position="173"/>
    </location>
</feature>
<evidence type="ECO:0000313" key="2">
    <source>
        <dbReference type="EMBL" id="KFB67098.1"/>
    </source>
</evidence>
<evidence type="ECO:0000313" key="3">
    <source>
        <dbReference type="Proteomes" id="UP000019812"/>
    </source>
</evidence>
<dbReference type="STRING" id="1457154.CAPSK01_003461"/>
<evidence type="ECO:0000256" key="1">
    <source>
        <dbReference type="SAM" id="MobiDB-lite"/>
    </source>
</evidence>
<dbReference type="RefSeq" id="WP_034928455.1">
    <property type="nucleotide sequence ID" value="NZ_JDSS02000032.1"/>
</dbReference>
<sequence>MTTQLELHSDEYGRIYGAQIHDSRLEEFAFSDSRDALCIRLRGVTGKRTKVQLRGIVQLTVADLWNGAILSDIYVWKVSAVPDASWEIPDSAWNVLFTERATKEDALRLAKQIANEHPDAYLAQFECSYGGAIACVCDQIELYDEQERDQGQILKSHTQDRGLEITDNPPRDS</sequence>
<proteinExistence type="predicted"/>
<protein>
    <submittedName>
        <fullName evidence="2">Uncharacterized protein</fullName>
    </submittedName>
</protein>
<reference evidence="2 3" key="1">
    <citation type="submission" date="2014-07" db="EMBL/GenBank/DDBJ databases">
        <title>Expanding our view of genomic diversity in Candidatus Accumulibacter clades.</title>
        <authorList>
            <person name="Skennerton C.T."/>
            <person name="Barr J.J."/>
            <person name="Slater F.R."/>
            <person name="Bond P.L."/>
            <person name="Tyson G.W."/>
        </authorList>
    </citation>
    <scope>NUCLEOTIDE SEQUENCE [LARGE SCALE GENOMIC DNA]</scope>
    <source>
        <strain evidence="3">SK-01</strain>
    </source>
</reference>
<accession>A0A084XXA4</accession>
<feature type="compositionally biased region" description="Basic and acidic residues" evidence="1">
    <location>
        <begin position="157"/>
        <end position="173"/>
    </location>
</feature>
<dbReference type="EMBL" id="JDSS02000032">
    <property type="protein sequence ID" value="KFB67098.1"/>
    <property type="molecule type" value="Genomic_DNA"/>
</dbReference>
<dbReference type="Proteomes" id="UP000019812">
    <property type="component" value="Unassembled WGS sequence"/>
</dbReference>
<organism evidence="2 3">
    <name type="scientific">Candidatus Accumulibacter vicinus</name>
    <dbReference type="NCBI Taxonomy" id="2954382"/>
    <lineage>
        <taxon>Bacteria</taxon>
        <taxon>Pseudomonadati</taxon>
        <taxon>Pseudomonadota</taxon>
        <taxon>Betaproteobacteria</taxon>
        <taxon>Candidatus Accumulibacter</taxon>
    </lineage>
</organism>
<name>A0A084XXA4_9PROT</name>
<comment type="caution">
    <text evidence="2">The sequence shown here is derived from an EMBL/GenBank/DDBJ whole genome shotgun (WGS) entry which is preliminary data.</text>
</comment>
<dbReference type="AlphaFoldDB" id="A0A084XXA4"/>